<name>A0A0K0FGG9_STRVS</name>
<accession>A0A0K0FGG9</accession>
<sequence length="75" mass="8724">MIDGTPTVTLKLEFDDDIVIYTYDQKLTEKVAQVIEYHTRKTGLELNKNKTKIMATQYKKKLDNPIYEVVSNINT</sequence>
<dbReference type="AlphaFoldDB" id="A0A0K0FGG9"/>
<evidence type="ECO:0000313" key="2">
    <source>
        <dbReference type="WBParaSite" id="SVE_0797000.1"/>
    </source>
</evidence>
<evidence type="ECO:0000313" key="1">
    <source>
        <dbReference type="Proteomes" id="UP000035680"/>
    </source>
</evidence>
<dbReference type="Proteomes" id="UP000035680">
    <property type="component" value="Unassembled WGS sequence"/>
</dbReference>
<reference evidence="1" key="1">
    <citation type="submission" date="2014-07" db="EMBL/GenBank/DDBJ databases">
        <authorList>
            <person name="Martin A.A"/>
            <person name="De Silva N."/>
        </authorList>
    </citation>
    <scope>NUCLEOTIDE SEQUENCE</scope>
</reference>
<dbReference type="WBParaSite" id="SVE_0797000.1">
    <property type="protein sequence ID" value="SVE_0797000.1"/>
    <property type="gene ID" value="SVE_0797000"/>
</dbReference>
<keyword evidence="1" id="KW-1185">Reference proteome</keyword>
<reference evidence="2" key="2">
    <citation type="submission" date="2015-08" db="UniProtKB">
        <authorList>
            <consortium name="WormBaseParasite"/>
        </authorList>
    </citation>
    <scope>IDENTIFICATION</scope>
</reference>
<protein>
    <submittedName>
        <fullName evidence="2">Reverse transcriptase domain-containing protein</fullName>
    </submittedName>
</protein>
<organism evidence="1 2">
    <name type="scientific">Strongyloides venezuelensis</name>
    <name type="common">Threadworm</name>
    <dbReference type="NCBI Taxonomy" id="75913"/>
    <lineage>
        <taxon>Eukaryota</taxon>
        <taxon>Metazoa</taxon>
        <taxon>Ecdysozoa</taxon>
        <taxon>Nematoda</taxon>
        <taxon>Chromadorea</taxon>
        <taxon>Rhabditida</taxon>
        <taxon>Tylenchina</taxon>
        <taxon>Panagrolaimomorpha</taxon>
        <taxon>Strongyloidoidea</taxon>
        <taxon>Strongyloididae</taxon>
        <taxon>Strongyloides</taxon>
    </lineage>
</organism>
<proteinExistence type="predicted"/>